<dbReference type="FunFam" id="3.40.50.1970:FF:000013">
    <property type="entry name" value="Phosphoribosylaminoimidazole carboxylase"/>
    <property type="match status" value="1"/>
</dbReference>
<evidence type="ECO:0000256" key="1">
    <source>
        <dbReference type="ARBA" id="ARBA00001244"/>
    </source>
</evidence>
<dbReference type="InterPro" id="IPR036726">
    <property type="entry name" value="GTP1_OBG_dom_sf"/>
</dbReference>
<dbReference type="UniPathway" id="UPA00074">
    <property type="reaction ID" value="UER00130"/>
</dbReference>
<dbReference type="InterPro" id="IPR027417">
    <property type="entry name" value="P-loop_NTPase"/>
</dbReference>
<dbReference type="GO" id="GO:0006189">
    <property type="term" value="P:'de novo' IMP biosynthetic process"/>
    <property type="evidence" value="ECO:0007669"/>
    <property type="project" value="UniProtKB-UniPathway"/>
</dbReference>
<dbReference type="SUPFAM" id="SSF52540">
    <property type="entry name" value="P-loop containing nucleoside triphosphate hydrolases"/>
    <property type="match status" value="1"/>
</dbReference>
<dbReference type="CDD" id="cd01898">
    <property type="entry name" value="Obg"/>
    <property type="match status" value="1"/>
</dbReference>
<reference evidence="18" key="1">
    <citation type="journal article" date="2017" name="Genome Announc.">
        <title>Genome sequences of Cyberlindnera fabianii 65, Pichia kudriavzevii 129, and Saccharomyces cerevisiae 131 isolated from fermented masau fruits in Zimbabwe.</title>
        <authorList>
            <person name="van Rijswijck I.M.H."/>
            <person name="Derks M.F.L."/>
            <person name="Abee T."/>
            <person name="de Ridder D."/>
            <person name="Smid E.J."/>
        </authorList>
    </citation>
    <scope>NUCLEOTIDE SEQUENCE [LARGE SCALE GENOMIC DNA]</scope>
    <source>
        <strain evidence="18">129</strain>
    </source>
</reference>
<evidence type="ECO:0000256" key="6">
    <source>
        <dbReference type="ARBA" id="ARBA00022741"/>
    </source>
</evidence>
<dbReference type="InterPro" id="IPR005875">
    <property type="entry name" value="PurK"/>
</dbReference>
<dbReference type="PROSITE" id="PS51883">
    <property type="entry name" value="OBG"/>
    <property type="match status" value="1"/>
</dbReference>
<dbReference type="NCBIfam" id="TIGR01161">
    <property type="entry name" value="purK"/>
    <property type="match status" value="1"/>
</dbReference>
<dbReference type="GO" id="GO:0005524">
    <property type="term" value="F:ATP binding"/>
    <property type="evidence" value="ECO:0007669"/>
    <property type="project" value="UniProtKB-UniRule"/>
</dbReference>
<dbReference type="SUPFAM" id="SSF52255">
    <property type="entry name" value="N5-CAIR mutase (phosphoribosylaminoimidazole carboxylase, PurE)"/>
    <property type="match status" value="1"/>
</dbReference>
<evidence type="ECO:0000256" key="13">
    <source>
        <dbReference type="PROSITE-ProRule" id="PRU00409"/>
    </source>
</evidence>
<dbReference type="Proteomes" id="UP000189274">
    <property type="component" value="Unassembled WGS sequence"/>
</dbReference>
<dbReference type="VEuPathDB" id="FungiDB:C5L36_0A02730"/>
<dbReference type="Pfam" id="PF02222">
    <property type="entry name" value="ATP-grasp"/>
    <property type="match status" value="1"/>
</dbReference>
<evidence type="ECO:0000256" key="7">
    <source>
        <dbReference type="ARBA" id="ARBA00022755"/>
    </source>
</evidence>
<dbReference type="SUPFAM" id="SSF56059">
    <property type="entry name" value="Glutathione synthetase ATP-binding domain-like"/>
    <property type="match status" value="1"/>
</dbReference>
<dbReference type="NCBIfam" id="NF004679">
    <property type="entry name" value="PRK06019.1-5"/>
    <property type="match status" value="1"/>
</dbReference>
<dbReference type="InterPro" id="IPR006073">
    <property type="entry name" value="GTP-bd"/>
</dbReference>
<evidence type="ECO:0000256" key="4">
    <source>
        <dbReference type="ARBA" id="ARBA00012329"/>
    </source>
</evidence>
<dbReference type="VEuPathDB" id="FungiDB:C5L36_0A02740"/>
<dbReference type="InterPro" id="IPR040686">
    <property type="entry name" value="PurK_C"/>
</dbReference>
<dbReference type="Pfam" id="PF01926">
    <property type="entry name" value="MMR_HSR1"/>
    <property type="match status" value="1"/>
</dbReference>
<evidence type="ECO:0000313" key="18">
    <source>
        <dbReference type="Proteomes" id="UP000189274"/>
    </source>
</evidence>
<dbReference type="InterPro" id="IPR003135">
    <property type="entry name" value="ATP-grasp_carboxylate-amine"/>
</dbReference>
<dbReference type="Pfam" id="PF00731">
    <property type="entry name" value="AIRC"/>
    <property type="match status" value="1"/>
</dbReference>
<dbReference type="GO" id="GO:0005525">
    <property type="term" value="F:GTP binding"/>
    <property type="evidence" value="ECO:0007669"/>
    <property type="project" value="UniProtKB-KW"/>
</dbReference>
<gene>
    <name evidence="17" type="ORF">BOH78_0730</name>
</gene>
<proteinExistence type="inferred from homology"/>
<keyword evidence="7" id="KW-0658">Purine biosynthesis</keyword>
<dbReference type="GO" id="GO:0004638">
    <property type="term" value="F:phosphoribosylaminoimidazole carboxylase activity"/>
    <property type="evidence" value="ECO:0007669"/>
    <property type="project" value="UniProtKB-EC"/>
</dbReference>
<evidence type="ECO:0000256" key="3">
    <source>
        <dbReference type="ARBA" id="ARBA00006114"/>
    </source>
</evidence>
<evidence type="ECO:0000256" key="12">
    <source>
        <dbReference type="ARBA" id="ARBA00031607"/>
    </source>
</evidence>
<keyword evidence="10" id="KW-0342">GTP-binding</keyword>
<dbReference type="EC" id="4.1.1.21" evidence="4"/>
<dbReference type="InterPro" id="IPR011054">
    <property type="entry name" value="Rudment_hybrid_motif"/>
</dbReference>
<dbReference type="PANTHER" id="PTHR11609">
    <property type="entry name" value="PURINE BIOSYNTHESIS PROTEIN 6/7, PUR6/7"/>
    <property type="match status" value="1"/>
</dbReference>
<dbReference type="Pfam" id="PF01018">
    <property type="entry name" value="GTP1_OBG"/>
    <property type="match status" value="2"/>
</dbReference>
<keyword evidence="8" id="KW-0210">Decarboxylase</keyword>
<evidence type="ECO:0000256" key="10">
    <source>
        <dbReference type="ARBA" id="ARBA00023134"/>
    </source>
</evidence>
<dbReference type="GO" id="GO:0046872">
    <property type="term" value="F:metal ion binding"/>
    <property type="evidence" value="ECO:0007669"/>
    <property type="project" value="InterPro"/>
</dbReference>
<dbReference type="SUPFAM" id="SSF52440">
    <property type="entry name" value="PreATP-grasp domain"/>
    <property type="match status" value="1"/>
</dbReference>
<keyword evidence="9 13" id="KW-0067">ATP-binding</keyword>
<dbReference type="Gene3D" id="2.70.210.12">
    <property type="entry name" value="GTP1/OBG domain"/>
    <property type="match status" value="1"/>
</dbReference>
<evidence type="ECO:0000256" key="2">
    <source>
        <dbReference type="ARBA" id="ARBA00004747"/>
    </source>
</evidence>
<dbReference type="Pfam" id="PF17769">
    <property type="entry name" value="PurK_C"/>
    <property type="match status" value="1"/>
</dbReference>
<dbReference type="GO" id="GO:0006144">
    <property type="term" value="P:purine nucleobase metabolic process"/>
    <property type="evidence" value="ECO:0007669"/>
    <property type="project" value="UniProtKB-ARBA"/>
</dbReference>
<dbReference type="Gene3D" id="3.40.50.20">
    <property type="match status" value="1"/>
</dbReference>
<dbReference type="HAMAP" id="MF_01929">
    <property type="entry name" value="PurE_classI"/>
    <property type="match status" value="1"/>
</dbReference>
<dbReference type="PROSITE" id="PS51710">
    <property type="entry name" value="G_OBG"/>
    <property type="match status" value="1"/>
</dbReference>
<feature type="domain" description="ATP-grasp" evidence="14">
    <location>
        <begin position="110"/>
        <end position="297"/>
    </location>
</feature>
<dbReference type="InterPro" id="IPR031167">
    <property type="entry name" value="G_OBG"/>
</dbReference>
<organism evidence="17 18">
    <name type="scientific">Pichia kudriavzevii</name>
    <name type="common">Yeast</name>
    <name type="synonym">Issatchenkia orientalis</name>
    <dbReference type="NCBI Taxonomy" id="4909"/>
    <lineage>
        <taxon>Eukaryota</taxon>
        <taxon>Fungi</taxon>
        <taxon>Dikarya</taxon>
        <taxon>Ascomycota</taxon>
        <taxon>Saccharomycotina</taxon>
        <taxon>Pichiomycetes</taxon>
        <taxon>Pichiales</taxon>
        <taxon>Pichiaceae</taxon>
        <taxon>Pichia</taxon>
    </lineage>
</organism>
<name>A0A1V2LUP4_PICKU</name>
<dbReference type="Gene3D" id="3.40.50.1970">
    <property type="match status" value="1"/>
</dbReference>
<dbReference type="Gene3D" id="3.40.50.300">
    <property type="entry name" value="P-loop containing nucleotide triphosphate hydrolases"/>
    <property type="match status" value="1"/>
</dbReference>
<dbReference type="Gene3D" id="3.30.1490.20">
    <property type="entry name" value="ATP-grasp fold, A domain"/>
    <property type="match status" value="1"/>
</dbReference>
<dbReference type="EMBL" id="MQVM01000003">
    <property type="protein sequence ID" value="ONH76817.1"/>
    <property type="molecule type" value="Genomic_DNA"/>
</dbReference>
<dbReference type="InterPro" id="IPR006169">
    <property type="entry name" value="GTP1_OBG_dom"/>
</dbReference>
<evidence type="ECO:0000259" key="16">
    <source>
        <dbReference type="PROSITE" id="PS51883"/>
    </source>
</evidence>
<dbReference type="InterPro" id="IPR054350">
    <property type="entry name" value="PurT/PurK_preATP-grasp"/>
</dbReference>
<dbReference type="GO" id="GO:0042254">
    <property type="term" value="P:ribosome biogenesis"/>
    <property type="evidence" value="ECO:0007669"/>
    <property type="project" value="UniProtKB-UniRule"/>
</dbReference>
<protein>
    <recommendedName>
        <fullName evidence="5">Phosphoribosylaminoimidazole carboxylase</fullName>
        <ecNumber evidence="4">4.1.1.21</ecNumber>
    </recommendedName>
    <alternativeName>
        <fullName evidence="12">AIR carboxylase</fullName>
    </alternativeName>
</protein>
<dbReference type="InterPro" id="IPR016185">
    <property type="entry name" value="PreATP-grasp_dom_sf"/>
</dbReference>
<comment type="pathway">
    <text evidence="2">Purine metabolism; IMP biosynthesis via de novo pathway; 5-amino-1-(5-phospho-D-ribosyl)imidazole-4-carboxylate from 5-amino-1-(5-phospho-D-ribosyl)imidazole (carboxylase route): step 1/1.</text>
</comment>
<dbReference type="Gene3D" id="3.30.470.20">
    <property type="entry name" value="ATP-grasp fold, B domain"/>
    <property type="match status" value="1"/>
</dbReference>
<dbReference type="InterPro" id="IPR000031">
    <property type="entry name" value="PurE_dom"/>
</dbReference>
<dbReference type="FunFam" id="3.30.470.20:FF:000037">
    <property type="entry name" value="Phosphoribosylaminoimidazole carboxylase, chloroplastic"/>
    <property type="match status" value="1"/>
</dbReference>
<dbReference type="PANTHER" id="PTHR11609:SF5">
    <property type="entry name" value="PHOSPHORIBOSYLAMINOIMIDAZOLE CARBOXYLASE"/>
    <property type="match status" value="1"/>
</dbReference>
<accession>A0A1V2LUP4</accession>
<sequence>MDSKTIGILGGGQLGRMIVEAANRLNIKTVILEKGESGPAKQINANNEHIDGSFNNIDDIRKLADSCDILTIEIEHVDTDALKTIQRETGVKIYPSPETIEIIKDKYRQKEHLVQHGVAVADSVSVESTETALQNVGLKFGFPFMLKSKTEAYDGRGNYVVKDVSYIREALEVLHNRPLYAEKWAPFTKELAVMVVRNVDGEIFSYPTVETIHKDNICHTVYAPARVNDTIQTKANLLAKKAVSTFPGAGIFGVEMFLLPDGELLINEIAPRPHNSGHYTIDACVTSQFEAHIRAISGLPMPKNFTCFSTPQTNAIMLNILGSDMPNGELELCRRALETTSASVYLYGKSTRPKRKMGHVNIVSGSMSDCERKLAYIEGSGGLPITKSTENAVSGTSKAPLVGVIMGSDSDLPVMSAGCNILKKFGVPFEVTIVSAHRTPQRMAKYAIEAPRRGLRCIIAGAGGAAHLPGMVAAMTPLPVIGVPVKGSTLDGVDSLHSIVQMPRGIPVATVAINNSTNAALLAVRILGVFDGKWISEMETYMNSMENEVLDKAEKLEKEGYEEYLATAYGIKPIPDNAPTLEENTEWLQTLNKSHIKDLRTEREEDFTYRVEVRSDIDNEETNSNLLKFKSKKTKRTYSIVKQPTEDDPYHTLSVPANEYFLSSSPFSSLSSKRRPKAESVQTFSDLRVVRLRSGKGGNGEVSFYRDTNIAFGPPDGGDGGDGGNIYVVAVKEMSSLHNLKSRYIATDGTKGKSAQLDGKKGEDVYITVPVGTHIRWCPDPREIRALQKEDYDNYVFHVKTITDDFGSLIPKFIQFFRNSYNIGKGWIFKEKDEEYHLQRDYFNNLNEKVSVFDAQLKQDELYADTFPLDGIDLDKPTEEPVLLLKGGKGGLGNMHFLTPDIRNPRFSKIGRNGLEGNFIFELKLLADLGLVGLPNAGKSTLLRAISNAKPRVGHWEFTTLQPIIGTIPLRIDQPPFTVADIPGIVKGAKMNKGMGLNFLRHIERSGGLVFVVSLGSSDPVDDIKVLIEELSEERLKGKNVLVVATKADVEGSKQKFLDLKSFVEQLSWKCVPCSGKNKENIEKVKELMAECSGRLDYS</sequence>
<dbReference type="SUPFAM" id="SSF82051">
    <property type="entry name" value="Obg GTP-binding protein N-terminal domain"/>
    <property type="match status" value="1"/>
</dbReference>
<dbReference type="AlphaFoldDB" id="A0A1V2LUP4"/>
<dbReference type="InterPro" id="IPR011761">
    <property type="entry name" value="ATP-grasp"/>
</dbReference>
<feature type="domain" description="Obg" evidence="16">
    <location>
        <begin position="682"/>
        <end position="926"/>
    </location>
</feature>
<evidence type="ECO:0000256" key="11">
    <source>
        <dbReference type="ARBA" id="ARBA00023239"/>
    </source>
</evidence>
<dbReference type="PRINTS" id="PR00326">
    <property type="entry name" value="GTP1OBG"/>
</dbReference>
<evidence type="ECO:0000256" key="9">
    <source>
        <dbReference type="ARBA" id="ARBA00022840"/>
    </source>
</evidence>
<comment type="catalytic activity">
    <reaction evidence="1">
        <text>5-amino-1-(5-phospho-D-ribosyl)imidazole-4-carboxylate + H(+) = 5-amino-1-(5-phospho-beta-D-ribosyl)imidazole + CO2</text>
        <dbReference type="Rhea" id="RHEA:10792"/>
        <dbReference type="ChEBI" id="CHEBI:15378"/>
        <dbReference type="ChEBI" id="CHEBI:16526"/>
        <dbReference type="ChEBI" id="CHEBI:77657"/>
        <dbReference type="ChEBI" id="CHEBI:137981"/>
        <dbReference type="EC" id="4.1.1.21"/>
    </reaction>
</comment>
<dbReference type="SMART" id="SM01001">
    <property type="entry name" value="AIRC"/>
    <property type="match status" value="1"/>
</dbReference>
<dbReference type="Pfam" id="PF22660">
    <property type="entry name" value="RS_preATP-grasp-like"/>
    <property type="match status" value="1"/>
</dbReference>
<evidence type="ECO:0000259" key="15">
    <source>
        <dbReference type="PROSITE" id="PS51710"/>
    </source>
</evidence>
<dbReference type="InterPro" id="IPR013815">
    <property type="entry name" value="ATP_grasp_subdomain_1"/>
</dbReference>
<dbReference type="PROSITE" id="PS50975">
    <property type="entry name" value="ATP_GRASP"/>
    <property type="match status" value="1"/>
</dbReference>
<evidence type="ECO:0000256" key="5">
    <source>
        <dbReference type="ARBA" id="ARBA00021059"/>
    </source>
</evidence>
<comment type="similarity">
    <text evidence="3">In the C-terminal section; belongs to the AIR carboxylase family. Class I subfamily.</text>
</comment>
<dbReference type="InterPro" id="IPR033747">
    <property type="entry name" value="PurE_ClassI"/>
</dbReference>
<dbReference type="NCBIfam" id="TIGR01162">
    <property type="entry name" value="purE"/>
    <property type="match status" value="1"/>
</dbReference>
<keyword evidence="11" id="KW-0456">Lyase</keyword>
<evidence type="ECO:0000313" key="17">
    <source>
        <dbReference type="EMBL" id="ONH76817.1"/>
    </source>
</evidence>
<keyword evidence="6 13" id="KW-0547">Nucleotide-binding</keyword>
<evidence type="ECO:0000259" key="14">
    <source>
        <dbReference type="PROSITE" id="PS50975"/>
    </source>
</evidence>
<evidence type="ECO:0000256" key="8">
    <source>
        <dbReference type="ARBA" id="ARBA00022793"/>
    </source>
</evidence>
<comment type="caution">
    <text evidence="17">The sequence shown here is derived from an EMBL/GenBank/DDBJ whole genome shotgun (WGS) entry which is preliminary data.</text>
</comment>
<dbReference type="SUPFAM" id="SSF51246">
    <property type="entry name" value="Rudiment single hybrid motif"/>
    <property type="match status" value="1"/>
</dbReference>
<feature type="domain" description="OBG-type G" evidence="15">
    <location>
        <begin position="927"/>
        <end position="1094"/>
    </location>
</feature>
<dbReference type="HAMAP" id="MF_01928">
    <property type="entry name" value="PurK"/>
    <property type="match status" value="1"/>
</dbReference>